<name>A0AAN6UVL0_9PEZI</name>
<dbReference type="GeneID" id="87815154"/>
<evidence type="ECO:0000256" key="4">
    <source>
        <dbReference type="ARBA" id="ARBA00022807"/>
    </source>
</evidence>
<reference evidence="6" key="1">
    <citation type="journal article" date="2023" name="Mol. Phylogenet. Evol.">
        <title>Genome-scale phylogeny and comparative genomics of the fungal order Sordariales.</title>
        <authorList>
            <person name="Hensen N."/>
            <person name="Bonometti L."/>
            <person name="Westerberg I."/>
            <person name="Brannstrom I.O."/>
            <person name="Guillou S."/>
            <person name="Cros-Aarteil S."/>
            <person name="Calhoun S."/>
            <person name="Haridas S."/>
            <person name="Kuo A."/>
            <person name="Mondo S."/>
            <person name="Pangilinan J."/>
            <person name="Riley R."/>
            <person name="LaButti K."/>
            <person name="Andreopoulos B."/>
            <person name="Lipzen A."/>
            <person name="Chen C."/>
            <person name="Yan M."/>
            <person name="Daum C."/>
            <person name="Ng V."/>
            <person name="Clum A."/>
            <person name="Steindorff A."/>
            <person name="Ohm R.A."/>
            <person name="Martin F."/>
            <person name="Silar P."/>
            <person name="Natvig D.O."/>
            <person name="Lalanne C."/>
            <person name="Gautier V."/>
            <person name="Ament-Velasquez S.L."/>
            <person name="Kruys A."/>
            <person name="Hutchinson M.I."/>
            <person name="Powell A.J."/>
            <person name="Barry K."/>
            <person name="Miller A.N."/>
            <person name="Grigoriev I.V."/>
            <person name="Debuchy R."/>
            <person name="Gladieux P."/>
            <person name="Hiltunen Thoren M."/>
            <person name="Johannesson H."/>
        </authorList>
    </citation>
    <scope>NUCLEOTIDE SEQUENCE</scope>
    <source>
        <strain evidence="6">CBS 141.50</strain>
    </source>
</reference>
<keyword evidence="2" id="KW-0645">Protease</keyword>
<dbReference type="Proteomes" id="UP001302676">
    <property type="component" value="Unassembled WGS sequence"/>
</dbReference>
<evidence type="ECO:0000256" key="5">
    <source>
        <dbReference type="SAM" id="MobiDB-lite"/>
    </source>
</evidence>
<dbReference type="RefSeq" id="XP_062633115.1">
    <property type="nucleotide sequence ID" value="XM_062778541.1"/>
</dbReference>
<dbReference type="EMBL" id="MU853651">
    <property type="protein sequence ID" value="KAK4139744.1"/>
    <property type="molecule type" value="Genomic_DNA"/>
</dbReference>
<dbReference type="GO" id="GO:0006508">
    <property type="term" value="P:proteolysis"/>
    <property type="evidence" value="ECO:0007669"/>
    <property type="project" value="UniProtKB-KW"/>
</dbReference>
<dbReference type="InterPro" id="IPR036440">
    <property type="entry name" value="Peptidase_C15-like_sf"/>
</dbReference>
<dbReference type="InterPro" id="IPR016125">
    <property type="entry name" value="Peptidase_C15-like"/>
</dbReference>
<reference evidence="6" key="2">
    <citation type="submission" date="2023-05" db="EMBL/GenBank/DDBJ databases">
        <authorList>
            <consortium name="Lawrence Berkeley National Laboratory"/>
            <person name="Steindorff A."/>
            <person name="Hensen N."/>
            <person name="Bonometti L."/>
            <person name="Westerberg I."/>
            <person name="Brannstrom I.O."/>
            <person name="Guillou S."/>
            <person name="Cros-Aarteil S."/>
            <person name="Calhoun S."/>
            <person name="Haridas S."/>
            <person name="Kuo A."/>
            <person name="Mondo S."/>
            <person name="Pangilinan J."/>
            <person name="Riley R."/>
            <person name="Labutti K."/>
            <person name="Andreopoulos B."/>
            <person name="Lipzen A."/>
            <person name="Chen C."/>
            <person name="Yanf M."/>
            <person name="Daum C."/>
            <person name="Ng V."/>
            <person name="Clum A."/>
            <person name="Ohm R."/>
            <person name="Martin F."/>
            <person name="Silar P."/>
            <person name="Natvig D."/>
            <person name="Lalanne C."/>
            <person name="Gautier V."/>
            <person name="Ament-Velasquez S.L."/>
            <person name="Kruys A."/>
            <person name="Hutchinson M.I."/>
            <person name="Powell A.J."/>
            <person name="Barry K."/>
            <person name="Miller A.N."/>
            <person name="Grigoriev I.V."/>
            <person name="Debuchy R."/>
            <person name="Gladieux P."/>
            <person name="Thoren M.H."/>
            <person name="Johannesson H."/>
        </authorList>
    </citation>
    <scope>NUCLEOTIDE SEQUENCE</scope>
    <source>
        <strain evidence="6">CBS 141.50</strain>
    </source>
</reference>
<evidence type="ECO:0000313" key="6">
    <source>
        <dbReference type="EMBL" id="KAK4139744.1"/>
    </source>
</evidence>
<feature type="compositionally biased region" description="Low complexity" evidence="5">
    <location>
        <begin position="61"/>
        <end position="72"/>
    </location>
</feature>
<evidence type="ECO:0000313" key="7">
    <source>
        <dbReference type="Proteomes" id="UP001302676"/>
    </source>
</evidence>
<dbReference type="PANTHER" id="PTHR23402:SF1">
    <property type="entry name" value="PYROGLUTAMYL-PEPTIDASE I"/>
    <property type="match status" value="1"/>
</dbReference>
<protein>
    <submittedName>
        <fullName evidence="6">Pyroglutamyl-peptidase 1</fullName>
    </submittedName>
</protein>
<organism evidence="6 7">
    <name type="scientific">Dichotomopilus funicola</name>
    <dbReference type="NCBI Taxonomy" id="1934379"/>
    <lineage>
        <taxon>Eukaryota</taxon>
        <taxon>Fungi</taxon>
        <taxon>Dikarya</taxon>
        <taxon>Ascomycota</taxon>
        <taxon>Pezizomycotina</taxon>
        <taxon>Sordariomycetes</taxon>
        <taxon>Sordariomycetidae</taxon>
        <taxon>Sordariales</taxon>
        <taxon>Chaetomiaceae</taxon>
        <taxon>Dichotomopilus</taxon>
    </lineage>
</organism>
<comment type="caution">
    <text evidence="6">The sequence shown here is derived from an EMBL/GenBank/DDBJ whole genome shotgun (WGS) entry which is preliminary data.</text>
</comment>
<keyword evidence="7" id="KW-1185">Reference proteome</keyword>
<proteinExistence type="inferred from homology"/>
<dbReference type="Pfam" id="PF01470">
    <property type="entry name" value="Peptidase_C15"/>
    <property type="match status" value="1"/>
</dbReference>
<accession>A0AAN6UVL0</accession>
<dbReference type="SUPFAM" id="SSF53182">
    <property type="entry name" value="Pyrrolidone carboxyl peptidase (pyroglutamate aminopeptidase)"/>
    <property type="match status" value="1"/>
</dbReference>
<gene>
    <name evidence="6" type="ORF">C8A04DRAFT_15583</name>
</gene>
<keyword evidence="4" id="KW-0788">Thiol protease</keyword>
<dbReference type="Gene3D" id="3.40.630.20">
    <property type="entry name" value="Peptidase C15, pyroglutamyl peptidase I-like"/>
    <property type="match status" value="1"/>
</dbReference>
<evidence type="ECO:0000256" key="1">
    <source>
        <dbReference type="ARBA" id="ARBA00006641"/>
    </source>
</evidence>
<dbReference type="AlphaFoldDB" id="A0AAN6UVL0"/>
<feature type="region of interest" description="Disordered" evidence="5">
    <location>
        <begin position="52"/>
        <end position="72"/>
    </location>
</feature>
<evidence type="ECO:0000256" key="2">
    <source>
        <dbReference type="ARBA" id="ARBA00022670"/>
    </source>
</evidence>
<comment type="similarity">
    <text evidence="1">Belongs to the peptidase C15 family.</text>
</comment>
<dbReference type="PANTHER" id="PTHR23402">
    <property type="entry name" value="PROTEASE FAMILY C15 PYROGLUTAMYL-PEPTIDASE I-RELATED"/>
    <property type="match status" value="1"/>
</dbReference>
<keyword evidence="3" id="KW-0378">Hydrolase</keyword>
<dbReference type="GO" id="GO:0008234">
    <property type="term" value="F:cysteine-type peptidase activity"/>
    <property type="evidence" value="ECO:0007669"/>
    <property type="project" value="UniProtKB-KW"/>
</dbReference>
<sequence length="272" mass="30338">MGSVADHEQEPFTVLLTGFAPFKKDYPVNPSWEIVRSLPTFLPPLRAKVPLPTPSSPFPPSTTSTTSPLNPSASPIPPVRLLTHPAPIRVSYQTVRALIPDLWDLDGKVHGDSRPKIDLAVHVGMAGPRLFYSLERRGHREGYRMPDVDGGVLGDDGEKGEKGKWIWEGMPEELETAVDVGDVLGRWKGHSPKHLDLRVSEDAGHYLCDFIYFSSLAHLEKAGERRRVVFLHVPSDASEHSIAVGREVLLQLVRALVESEVARRERERSERQ</sequence>
<evidence type="ECO:0000256" key="3">
    <source>
        <dbReference type="ARBA" id="ARBA00022801"/>
    </source>
</evidence>